<feature type="compositionally biased region" description="Gly residues" evidence="1">
    <location>
        <begin position="317"/>
        <end position="342"/>
    </location>
</feature>
<sequence>MRHVRKAIWGVIRTVRGQRELAGAYLRHTLGPARNDRLAGRLAEAEARVSREEAADPANQEGDRDDFVPEPEEGVDVVAGQAVVVGEGGARLEQNMEAEEVDPEVLTAAEKKKKRKAVRRSAADTLEASFLSRFACTKECRKLIWDEYFKNDTKAPPIAVAPAGARCCDICEPDLFPVPLFVLKKVPGLKGGRKRKFSTELSDLIRTGLRKWSRDVLMPKSYPEEAGFSMTGSALLPDSTIEQLAMCGERVDTLENLQQRARWFLMVHHGQELLEVLQHIFQDYDANAEAEAPQPDPPGDIFDIIVAGGAARRARGRGPGSRGGRGSGSRGRGTGLRGGRGSGSRARRVTTTSSTGPTGPSRRGRSATNQNE</sequence>
<keyword evidence="3" id="KW-1185">Reference proteome</keyword>
<evidence type="ECO:0000256" key="1">
    <source>
        <dbReference type="SAM" id="MobiDB-lite"/>
    </source>
</evidence>
<accession>A0AAD6VRX3</accession>
<organism evidence="2 3">
    <name type="scientific">Mycena pura</name>
    <dbReference type="NCBI Taxonomy" id="153505"/>
    <lineage>
        <taxon>Eukaryota</taxon>
        <taxon>Fungi</taxon>
        <taxon>Dikarya</taxon>
        <taxon>Basidiomycota</taxon>
        <taxon>Agaricomycotina</taxon>
        <taxon>Agaricomycetes</taxon>
        <taxon>Agaricomycetidae</taxon>
        <taxon>Agaricales</taxon>
        <taxon>Marasmiineae</taxon>
        <taxon>Mycenaceae</taxon>
        <taxon>Mycena</taxon>
    </lineage>
</organism>
<dbReference type="Proteomes" id="UP001219525">
    <property type="component" value="Unassembled WGS sequence"/>
</dbReference>
<dbReference type="EMBL" id="JARJCW010000009">
    <property type="protein sequence ID" value="KAJ7220849.1"/>
    <property type="molecule type" value="Genomic_DNA"/>
</dbReference>
<feature type="region of interest" description="Disordered" evidence="1">
    <location>
        <begin position="310"/>
        <end position="372"/>
    </location>
</feature>
<evidence type="ECO:0000313" key="2">
    <source>
        <dbReference type="EMBL" id="KAJ7220849.1"/>
    </source>
</evidence>
<proteinExistence type="predicted"/>
<reference evidence="2" key="1">
    <citation type="submission" date="2023-03" db="EMBL/GenBank/DDBJ databases">
        <title>Massive genome expansion in bonnet fungi (Mycena s.s.) driven by repeated elements and novel gene families across ecological guilds.</title>
        <authorList>
            <consortium name="Lawrence Berkeley National Laboratory"/>
            <person name="Harder C.B."/>
            <person name="Miyauchi S."/>
            <person name="Viragh M."/>
            <person name="Kuo A."/>
            <person name="Thoen E."/>
            <person name="Andreopoulos B."/>
            <person name="Lu D."/>
            <person name="Skrede I."/>
            <person name="Drula E."/>
            <person name="Henrissat B."/>
            <person name="Morin E."/>
            <person name="Kohler A."/>
            <person name="Barry K."/>
            <person name="LaButti K."/>
            <person name="Morin E."/>
            <person name="Salamov A."/>
            <person name="Lipzen A."/>
            <person name="Mereny Z."/>
            <person name="Hegedus B."/>
            <person name="Baldrian P."/>
            <person name="Stursova M."/>
            <person name="Weitz H."/>
            <person name="Taylor A."/>
            <person name="Grigoriev I.V."/>
            <person name="Nagy L.G."/>
            <person name="Martin F."/>
            <person name="Kauserud H."/>
        </authorList>
    </citation>
    <scope>NUCLEOTIDE SEQUENCE</scope>
    <source>
        <strain evidence="2">9144</strain>
    </source>
</reference>
<gene>
    <name evidence="2" type="ORF">GGX14DRAFT_676223</name>
</gene>
<dbReference type="AlphaFoldDB" id="A0AAD6VRX3"/>
<feature type="compositionally biased region" description="Low complexity" evidence="1">
    <location>
        <begin position="349"/>
        <end position="361"/>
    </location>
</feature>
<evidence type="ECO:0000313" key="3">
    <source>
        <dbReference type="Proteomes" id="UP001219525"/>
    </source>
</evidence>
<name>A0AAD6VRX3_9AGAR</name>
<comment type="caution">
    <text evidence="2">The sequence shown here is derived from an EMBL/GenBank/DDBJ whole genome shotgun (WGS) entry which is preliminary data.</text>
</comment>
<protein>
    <submittedName>
        <fullName evidence="2">Uncharacterized protein</fullName>
    </submittedName>
</protein>
<feature type="region of interest" description="Disordered" evidence="1">
    <location>
        <begin position="47"/>
        <end position="70"/>
    </location>
</feature>